<evidence type="ECO:0000313" key="3">
    <source>
        <dbReference type="Proteomes" id="UP000237105"/>
    </source>
</evidence>
<sequence>MKEDKPALAPRRSKPELTADNGLVLTDSEEIIIHHPVISSGITSRS</sequence>
<organism evidence="2 3">
    <name type="scientific">Parasponia andersonii</name>
    <name type="common">Sponia andersonii</name>
    <dbReference type="NCBI Taxonomy" id="3476"/>
    <lineage>
        <taxon>Eukaryota</taxon>
        <taxon>Viridiplantae</taxon>
        <taxon>Streptophyta</taxon>
        <taxon>Embryophyta</taxon>
        <taxon>Tracheophyta</taxon>
        <taxon>Spermatophyta</taxon>
        <taxon>Magnoliopsida</taxon>
        <taxon>eudicotyledons</taxon>
        <taxon>Gunneridae</taxon>
        <taxon>Pentapetalae</taxon>
        <taxon>rosids</taxon>
        <taxon>fabids</taxon>
        <taxon>Rosales</taxon>
        <taxon>Cannabaceae</taxon>
        <taxon>Parasponia</taxon>
    </lineage>
</organism>
<dbReference type="EMBL" id="JXTB01000216">
    <property type="protein sequence ID" value="PON52631.1"/>
    <property type="molecule type" value="Genomic_DNA"/>
</dbReference>
<proteinExistence type="predicted"/>
<reference evidence="3" key="1">
    <citation type="submission" date="2016-06" db="EMBL/GenBank/DDBJ databases">
        <title>Parallel loss of symbiosis genes in relatives of nitrogen-fixing non-legume Parasponia.</title>
        <authorList>
            <person name="Van Velzen R."/>
            <person name="Holmer R."/>
            <person name="Bu F."/>
            <person name="Rutten L."/>
            <person name="Van Zeijl A."/>
            <person name="Liu W."/>
            <person name="Santuari L."/>
            <person name="Cao Q."/>
            <person name="Sharma T."/>
            <person name="Shen D."/>
            <person name="Roswanjaya Y."/>
            <person name="Wardhani T."/>
            <person name="Kalhor M.S."/>
            <person name="Jansen J."/>
            <person name="Van den Hoogen J."/>
            <person name="Gungor B."/>
            <person name="Hartog M."/>
            <person name="Hontelez J."/>
            <person name="Verver J."/>
            <person name="Yang W.-C."/>
            <person name="Schijlen E."/>
            <person name="Repin R."/>
            <person name="Schilthuizen M."/>
            <person name="Schranz E."/>
            <person name="Heidstra R."/>
            <person name="Miyata K."/>
            <person name="Fedorova E."/>
            <person name="Kohlen W."/>
            <person name="Bisseling T."/>
            <person name="Smit S."/>
            <person name="Geurts R."/>
        </authorList>
    </citation>
    <scope>NUCLEOTIDE SEQUENCE [LARGE SCALE GENOMIC DNA]</scope>
    <source>
        <strain evidence="3">cv. WU1-14</strain>
    </source>
</reference>
<dbReference type="AlphaFoldDB" id="A0A2P5BV16"/>
<evidence type="ECO:0000313" key="2">
    <source>
        <dbReference type="EMBL" id="PON52631.1"/>
    </source>
</evidence>
<protein>
    <submittedName>
        <fullName evidence="2">Uncharacterized protein</fullName>
    </submittedName>
</protein>
<evidence type="ECO:0000256" key="1">
    <source>
        <dbReference type="SAM" id="MobiDB-lite"/>
    </source>
</evidence>
<accession>A0A2P5BV16</accession>
<keyword evidence="3" id="KW-1185">Reference proteome</keyword>
<comment type="caution">
    <text evidence="2">The sequence shown here is derived from an EMBL/GenBank/DDBJ whole genome shotgun (WGS) entry which is preliminary data.</text>
</comment>
<dbReference type="Proteomes" id="UP000237105">
    <property type="component" value="Unassembled WGS sequence"/>
</dbReference>
<name>A0A2P5BV16_PARAD</name>
<feature type="region of interest" description="Disordered" evidence="1">
    <location>
        <begin position="1"/>
        <end position="20"/>
    </location>
</feature>
<gene>
    <name evidence="2" type="ORF">PanWU01x14_207410</name>
</gene>